<evidence type="ECO:0000256" key="4">
    <source>
        <dbReference type="ARBA" id="ARBA00022989"/>
    </source>
</evidence>
<dbReference type="EMBL" id="CP094298">
    <property type="protein sequence ID" value="UNZ01983.1"/>
    <property type="molecule type" value="Genomic_DNA"/>
</dbReference>
<protein>
    <submittedName>
        <fullName evidence="8">Homoserine/homoserine lactone efflux protein</fullName>
    </submittedName>
</protein>
<evidence type="ECO:0000313" key="9">
    <source>
        <dbReference type="Proteomes" id="UP000829494"/>
    </source>
</evidence>
<feature type="transmembrane region" description="Helical" evidence="7">
    <location>
        <begin position="219"/>
        <end position="241"/>
    </location>
</feature>
<feature type="transmembrane region" description="Helical" evidence="7">
    <location>
        <begin position="191"/>
        <end position="213"/>
    </location>
</feature>
<gene>
    <name evidence="8" type="primary">rhtB1</name>
    <name evidence="8" type="ORF">SRIMR7_07505</name>
</gene>
<keyword evidence="9" id="KW-1185">Reference proteome</keyword>
<evidence type="ECO:0000313" key="8">
    <source>
        <dbReference type="EMBL" id="UNZ01983.1"/>
    </source>
</evidence>
<feature type="region of interest" description="Disordered" evidence="6">
    <location>
        <begin position="136"/>
        <end position="180"/>
    </location>
</feature>
<name>A0ABY3YVL1_STRRM</name>
<feature type="transmembrane region" description="Helical" evidence="7">
    <location>
        <begin position="86"/>
        <end position="106"/>
    </location>
</feature>
<comment type="subcellular location">
    <subcellularLocation>
        <location evidence="1">Cell membrane</location>
        <topology evidence="1">Multi-pass membrane protein</topology>
    </subcellularLocation>
</comment>
<proteinExistence type="predicted"/>
<evidence type="ECO:0000256" key="3">
    <source>
        <dbReference type="ARBA" id="ARBA00022692"/>
    </source>
</evidence>
<keyword evidence="5 7" id="KW-0472">Membrane</keyword>
<dbReference type="PANTHER" id="PTHR30086">
    <property type="entry name" value="ARGININE EXPORTER PROTEIN ARGO"/>
    <property type="match status" value="1"/>
</dbReference>
<keyword evidence="2" id="KW-1003">Cell membrane</keyword>
<accession>A0ABY3YVL1</accession>
<organism evidence="8 9">
    <name type="scientific">Streptomyces rimosus subsp. rimosus</name>
    <dbReference type="NCBI Taxonomy" id="132474"/>
    <lineage>
        <taxon>Bacteria</taxon>
        <taxon>Bacillati</taxon>
        <taxon>Actinomycetota</taxon>
        <taxon>Actinomycetes</taxon>
        <taxon>Kitasatosporales</taxon>
        <taxon>Streptomycetaceae</taxon>
        <taxon>Streptomyces</taxon>
    </lineage>
</organism>
<evidence type="ECO:0000256" key="1">
    <source>
        <dbReference type="ARBA" id="ARBA00004651"/>
    </source>
</evidence>
<dbReference type="Pfam" id="PF01810">
    <property type="entry name" value="LysE"/>
    <property type="match status" value="1"/>
</dbReference>
<keyword evidence="3 7" id="KW-0812">Transmembrane</keyword>
<feature type="region of interest" description="Disordered" evidence="6">
    <location>
        <begin position="1"/>
        <end position="34"/>
    </location>
</feature>
<evidence type="ECO:0000256" key="5">
    <source>
        <dbReference type="ARBA" id="ARBA00023136"/>
    </source>
</evidence>
<reference evidence="8 9" key="1">
    <citation type="submission" date="2022-03" db="EMBL/GenBank/DDBJ databases">
        <title>Complete genome of Streptomyces rimosus ssp. rimosus R7 (=ATCC 10970).</title>
        <authorList>
            <person name="Beganovic S."/>
            <person name="Ruckert C."/>
            <person name="Busche T."/>
            <person name="Kalinowski J."/>
            <person name="Wittmann C."/>
        </authorList>
    </citation>
    <scope>NUCLEOTIDE SEQUENCE [LARGE SCALE GENOMIC DNA]</scope>
    <source>
        <strain evidence="8 9">R7</strain>
    </source>
</reference>
<evidence type="ECO:0000256" key="2">
    <source>
        <dbReference type="ARBA" id="ARBA00022475"/>
    </source>
</evidence>
<evidence type="ECO:0000256" key="6">
    <source>
        <dbReference type="SAM" id="MobiDB-lite"/>
    </source>
</evidence>
<evidence type="ECO:0000256" key="7">
    <source>
        <dbReference type="SAM" id="Phobius"/>
    </source>
</evidence>
<keyword evidence="4 7" id="KW-1133">Transmembrane helix</keyword>
<dbReference type="PANTHER" id="PTHR30086:SF20">
    <property type="entry name" value="ARGININE EXPORTER PROTEIN ARGO-RELATED"/>
    <property type="match status" value="1"/>
</dbReference>
<dbReference type="Proteomes" id="UP000829494">
    <property type="component" value="Chromosome"/>
</dbReference>
<feature type="transmembrane region" description="Helical" evidence="7">
    <location>
        <begin position="45"/>
        <end position="65"/>
    </location>
</feature>
<dbReference type="InterPro" id="IPR001123">
    <property type="entry name" value="LeuE-type"/>
</dbReference>
<sequence length="281" mass="28830">MPIWMGRAGTGVPDTADGSGGQEEPPARLRAPRGTRGHMVTDVEWAAFFPAAVLLAATPGANQLLALRNGLRHGPRAAVGASLGRFGAFALMVAAVAAGLGALLTASEVAFSVVKWGGVAYLAWLGVRTVATAGRGVGEERRGSRAEGAVAQDRSGAGGAAPQGKDRSSGAAPALRGRQPVSARRLARQEFIVAAANPKALILFTVFLPQFLSRDAAHVVLPLCALGAAYIAVEFCCACGYAALGGRLKALGITRRVRRRLDAATGAGMLGLAGWLATEER</sequence>